<evidence type="ECO:0000256" key="2">
    <source>
        <dbReference type="ARBA" id="ARBA00022448"/>
    </source>
</evidence>
<feature type="transmembrane region" description="Helical" evidence="7">
    <location>
        <begin position="188"/>
        <end position="208"/>
    </location>
</feature>
<comment type="subcellular location">
    <subcellularLocation>
        <location evidence="1">Cell membrane</location>
        <topology evidence="1">Multi-pass membrane protein</topology>
    </subcellularLocation>
</comment>
<dbReference type="Gene3D" id="1.20.1250.20">
    <property type="entry name" value="MFS general substrate transporter like domains"/>
    <property type="match status" value="1"/>
</dbReference>
<dbReference type="InterPro" id="IPR020846">
    <property type="entry name" value="MFS_dom"/>
</dbReference>
<dbReference type="Proteomes" id="UP001064971">
    <property type="component" value="Chromosome"/>
</dbReference>
<dbReference type="PANTHER" id="PTHR23517:SF2">
    <property type="entry name" value="MULTIDRUG RESISTANCE PROTEIN MDTH"/>
    <property type="match status" value="1"/>
</dbReference>
<evidence type="ECO:0000256" key="7">
    <source>
        <dbReference type="SAM" id="Phobius"/>
    </source>
</evidence>
<dbReference type="PROSITE" id="PS00216">
    <property type="entry name" value="SUGAR_TRANSPORT_1"/>
    <property type="match status" value="1"/>
</dbReference>
<sequence length="424" mass="43843">MRGSIAGAGRGAAPYPAGVTSRHLLSTFTGGLPRPFWVMWWGTVVNRLCGFVVPFLTLFLTARRDLTPVQAAVVVSALGLGSFLSQLIGGALADRVGRRRVMVLALTLSPPFLIVLGLAPTYPLILVAAFVFALISDMYRPASSAAIADLVPPAERTRAYGLMHWAVNLGFAFAPILAGLIAARSYTLLFAVDALTLLLYGVFILLGVPETGRPGGHRGPRPGTLAVLGREPMLLAFSALTLLFALIMRQAYVTLPLAMRADGLGEDTYGAVIALNGLVIAAVGLFSARVLAPLVAPRVLSAALLLAGLGFGLGALADTPAVYALGVVVWTLGEVAQAAVAPGLAAALAPAHLRGLYAGVLGATRGLGALIAPALGGWVLEQYGNGLWWGCLGLGLLGSLGFLLLNGPLQRRVHQGASADSTHA</sequence>
<dbReference type="Pfam" id="PF07690">
    <property type="entry name" value="MFS_1"/>
    <property type="match status" value="1"/>
</dbReference>
<evidence type="ECO:0000256" key="6">
    <source>
        <dbReference type="ARBA" id="ARBA00023136"/>
    </source>
</evidence>
<keyword evidence="3" id="KW-1003">Cell membrane</keyword>
<feature type="transmembrane region" description="Helical" evidence="7">
    <location>
        <begin position="72"/>
        <end position="92"/>
    </location>
</feature>
<evidence type="ECO:0000259" key="8">
    <source>
        <dbReference type="PROSITE" id="PS50850"/>
    </source>
</evidence>
<dbReference type="InterPro" id="IPR011701">
    <property type="entry name" value="MFS"/>
</dbReference>
<keyword evidence="6 7" id="KW-0472">Membrane</keyword>
<feature type="transmembrane region" description="Helical" evidence="7">
    <location>
        <begin position="162"/>
        <end position="182"/>
    </location>
</feature>
<protein>
    <submittedName>
        <fullName evidence="9">MFS transporter</fullName>
    </submittedName>
</protein>
<dbReference type="EMBL" id="AP026560">
    <property type="protein sequence ID" value="BDP42382.1"/>
    <property type="molecule type" value="Genomic_DNA"/>
</dbReference>
<keyword evidence="5 7" id="KW-1133">Transmembrane helix</keyword>
<name>A0ABM8AF79_9DEIO</name>
<dbReference type="SUPFAM" id="SSF103473">
    <property type="entry name" value="MFS general substrate transporter"/>
    <property type="match status" value="1"/>
</dbReference>
<reference evidence="9" key="1">
    <citation type="submission" date="2022-07" db="EMBL/GenBank/DDBJ databases">
        <title>Complete Genome Sequence of the Radioresistant Bacterium Deinococcus aetherius ST0316, Isolated from the Air Dust collected in Lower Stratosphere above Japan.</title>
        <authorList>
            <person name="Satoh K."/>
            <person name="Hagiwara K."/>
            <person name="Katsumata K."/>
            <person name="Kubo A."/>
            <person name="Yokobori S."/>
            <person name="Yamagishi A."/>
            <person name="Oono Y."/>
            <person name="Narumi I."/>
        </authorList>
    </citation>
    <scope>NUCLEOTIDE SEQUENCE</scope>
    <source>
        <strain evidence="9">ST0316</strain>
    </source>
</reference>
<feature type="transmembrane region" description="Helical" evidence="7">
    <location>
        <begin position="386"/>
        <end position="405"/>
    </location>
</feature>
<evidence type="ECO:0000256" key="1">
    <source>
        <dbReference type="ARBA" id="ARBA00004651"/>
    </source>
</evidence>
<evidence type="ECO:0000256" key="5">
    <source>
        <dbReference type="ARBA" id="ARBA00022989"/>
    </source>
</evidence>
<feature type="transmembrane region" description="Helical" evidence="7">
    <location>
        <begin position="356"/>
        <end position="380"/>
    </location>
</feature>
<feature type="transmembrane region" description="Helical" evidence="7">
    <location>
        <begin position="38"/>
        <end position="60"/>
    </location>
</feature>
<feature type="domain" description="Major facilitator superfamily (MFS) profile" evidence="8">
    <location>
        <begin position="35"/>
        <end position="410"/>
    </location>
</feature>
<accession>A0ABM8AF79</accession>
<keyword evidence="10" id="KW-1185">Reference proteome</keyword>
<dbReference type="PROSITE" id="PS50850">
    <property type="entry name" value="MFS"/>
    <property type="match status" value="1"/>
</dbReference>
<feature type="transmembrane region" description="Helical" evidence="7">
    <location>
        <begin position="112"/>
        <end position="135"/>
    </location>
</feature>
<evidence type="ECO:0000313" key="9">
    <source>
        <dbReference type="EMBL" id="BDP42382.1"/>
    </source>
</evidence>
<evidence type="ECO:0000256" key="4">
    <source>
        <dbReference type="ARBA" id="ARBA00022692"/>
    </source>
</evidence>
<organism evidence="9 10">
    <name type="scientific">Deinococcus aetherius</name>
    <dbReference type="NCBI Taxonomy" id="200252"/>
    <lineage>
        <taxon>Bacteria</taxon>
        <taxon>Thermotogati</taxon>
        <taxon>Deinococcota</taxon>
        <taxon>Deinococci</taxon>
        <taxon>Deinococcales</taxon>
        <taxon>Deinococcaceae</taxon>
        <taxon>Deinococcus</taxon>
    </lineage>
</organism>
<evidence type="ECO:0000256" key="3">
    <source>
        <dbReference type="ARBA" id="ARBA00022475"/>
    </source>
</evidence>
<feature type="transmembrane region" description="Helical" evidence="7">
    <location>
        <begin position="323"/>
        <end position="349"/>
    </location>
</feature>
<dbReference type="InterPro" id="IPR036259">
    <property type="entry name" value="MFS_trans_sf"/>
</dbReference>
<evidence type="ECO:0000313" key="10">
    <source>
        <dbReference type="Proteomes" id="UP001064971"/>
    </source>
</evidence>
<keyword evidence="4 7" id="KW-0812">Transmembrane</keyword>
<gene>
    <name evidence="9" type="ORF">DAETH_23510</name>
</gene>
<feature type="transmembrane region" description="Helical" evidence="7">
    <location>
        <begin position="299"/>
        <end position="317"/>
    </location>
</feature>
<keyword evidence="2" id="KW-0813">Transport</keyword>
<dbReference type="PANTHER" id="PTHR23517">
    <property type="entry name" value="RESISTANCE PROTEIN MDTM, PUTATIVE-RELATED-RELATED"/>
    <property type="match status" value="1"/>
</dbReference>
<dbReference type="InterPro" id="IPR005829">
    <property type="entry name" value="Sugar_transporter_CS"/>
</dbReference>
<dbReference type="InterPro" id="IPR050171">
    <property type="entry name" value="MFS_Transporters"/>
</dbReference>
<proteinExistence type="predicted"/>
<feature type="transmembrane region" description="Helical" evidence="7">
    <location>
        <begin position="268"/>
        <end position="292"/>
    </location>
</feature>
<feature type="transmembrane region" description="Helical" evidence="7">
    <location>
        <begin position="228"/>
        <end position="248"/>
    </location>
</feature>